<dbReference type="GO" id="GO:0015833">
    <property type="term" value="P:peptide transport"/>
    <property type="evidence" value="ECO:0007669"/>
    <property type="project" value="TreeGrafter"/>
</dbReference>
<dbReference type="InterPro" id="IPR039424">
    <property type="entry name" value="SBP_5"/>
</dbReference>
<organism evidence="7 8">
    <name type="scientific">Listeria grayi FSL F6-1183</name>
    <dbReference type="NCBI Taxonomy" id="1265827"/>
    <lineage>
        <taxon>Bacteria</taxon>
        <taxon>Bacillati</taxon>
        <taxon>Bacillota</taxon>
        <taxon>Bacilli</taxon>
        <taxon>Bacillales</taxon>
        <taxon>Listeriaceae</taxon>
        <taxon>Listeria</taxon>
    </lineage>
</organism>
<evidence type="ECO:0000256" key="4">
    <source>
        <dbReference type="ARBA" id="ARBA00022729"/>
    </source>
</evidence>
<dbReference type="GO" id="GO:0042597">
    <property type="term" value="C:periplasmic space"/>
    <property type="evidence" value="ECO:0007669"/>
    <property type="project" value="UniProtKB-ARBA"/>
</dbReference>
<dbReference type="SUPFAM" id="SSF53850">
    <property type="entry name" value="Periplasmic binding protein-like II"/>
    <property type="match status" value="1"/>
</dbReference>
<dbReference type="PIRSF" id="PIRSF002741">
    <property type="entry name" value="MppA"/>
    <property type="match status" value="1"/>
</dbReference>
<name>A0A829R500_LISGR</name>
<dbReference type="InterPro" id="IPR030678">
    <property type="entry name" value="Peptide/Ni-bd"/>
</dbReference>
<dbReference type="GO" id="GO:1904680">
    <property type="term" value="F:peptide transmembrane transporter activity"/>
    <property type="evidence" value="ECO:0007669"/>
    <property type="project" value="TreeGrafter"/>
</dbReference>
<dbReference type="InterPro" id="IPR000914">
    <property type="entry name" value="SBP_5_dom"/>
</dbReference>
<feature type="chain" id="PRO_5039213145" evidence="5">
    <location>
        <begin position="22"/>
        <end position="555"/>
    </location>
</feature>
<evidence type="ECO:0000259" key="6">
    <source>
        <dbReference type="Pfam" id="PF00496"/>
    </source>
</evidence>
<dbReference type="Gene3D" id="3.10.105.10">
    <property type="entry name" value="Dipeptide-binding Protein, Domain 3"/>
    <property type="match status" value="1"/>
</dbReference>
<evidence type="ECO:0000256" key="1">
    <source>
        <dbReference type="ARBA" id="ARBA00004196"/>
    </source>
</evidence>
<protein>
    <submittedName>
        <fullName evidence="7">Bacterial extracellular solute-binding s, 5 Middle family protein</fullName>
    </submittedName>
</protein>
<dbReference type="Gene3D" id="3.40.190.10">
    <property type="entry name" value="Periplasmic binding protein-like II"/>
    <property type="match status" value="1"/>
</dbReference>
<sequence length="555" mass="62141">MTKKTVLSTLILSIAILIVLAGCGDKGAANSTEQVLKLSQVSDPTTLDVNDMRNSNENDILSETQEGLTSITSKDGKDKVVLTGATSYEKSKNGLTYTFKLRNSKWSDGKKVTAQQYVDSFRRLLKKENAFAQATNAYFIKGAQKYNEGKSTADTLGVKAIDGKTLQIQLAYPYPSLLSDLSSVIYYPVRIDLINKVGNKEWKTDVKNQVSNGPFKLDSWKKNDKLVLVKNDKYWNEKKVKLKKVIYTTVSKDATVLSLIQSGQLDAISARGKQISDFNKLEASNKLDSRKQASAQTNVLIMNQHNGGTQKLFKNTKIRGALALSIDRDSYNKAVSDGKDKPTYTMTPQSINIGNTNYGEYVGNPLEADQKQYDTKEKRQKLFQKGLKELGNSTDLSKVNIVYLTIGEDDTGTWFKQEIEENLGVKVTIKTEPDSASFIATRNKNQYDILSNGWLATADPNSYLSLWNSNNGFQKFFGGYSSKKFDTLDASLNKELTAEERLKIYKKLETQLVAKDYGMLPLTNPQSRIYINKSVKNLQTTLFGATYNYTYSYKK</sequence>
<dbReference type="AlphaFoldDB" id="A0A829R500"/>
<dbReference type="PANTHER" id="PTHR30290:SF10">
    <property type="entry name" value="PERIPLASMIC OLIGOPEPTIDE-BINDING PROTEIN-RELATED"/>
    <property type="match status" value="1"/>
</dbReference>
<dbReference type="PROSITE" id="PS51257">
    <property type="entry name" value="PROKAR_LIPOPROTEIN"/>
    <property type="match status" value="1"/>
</dbReference>
<evidence type="ECO:0000256" key="5">
    <source>
        <dbReference type="SAM" id="SignalP"/>
    </source>
</evidence>
<dbReference type="CDD" id="cd08504">
    <property type="entry name" value="PBP2_OppA"/>
    <property type="match status" value="1"/>
</dbReference>
<comment type="subcellular location">
    <subcellularLocation>
        <location evidence="1">Cell envelope</location>
    </subcellularLocation>
</comment>
<dbReference type="Gene3D" id="3.90.76.10">
    <property type="entry name" value="Dipeptide-binding Protein, Domain 1"/>
    <property type="match status" value="1"/>
</dbReference>
<evidence type="ECO:0000313" key="8">
    <source>
        <dbReference type="Proteomes" id="UP000019251"/>
    </source>
</evidence>
<feature type="signal peptide" evidence="5">
    <location>
        <begin position="1"/>
        <end position="21"/>
    </location>
</feature>
<dbReference type="RefSeq" id="WP_036107533.1">
    <property type="nucleotide sequence ID" value="NZ_AODG01000015.1"/>
</dbReference>
<feature type="domain" description="Solute-binding protein family 5" evidence="6">
    <location>
        <begin position="85"/>
        <end position="473"/>
    </location>
</feature>
<evidence type="ECO:0000313" key="7">
    <source>
        <dbReference type="EMBL" id="EUJ26604.1"/>
    </source>
</evidence>
<accession>A0A829R500</accession>
<dbReference type="GO" id="GO:0043190">
    <property type="term" value="C:ATP-binding cassette (ABC) transporter complex"/>
    <property type="evidence" value="ECO:0007669"/>
    <property type="project" value="InterPro"/>
</dbReference>
<comment type="caution">
    <text evidence="7">The sequence shown here is derived from an EMBL/GenBank/DDBJ whole genome shotgun (WGS) entry which is preliminary data.</text>
</comment>
<keyword evidence="4 5" id="KW-0732">Signal</keyword>
<comment type="similarity">
    <text evidence="2">Belongs to the bacterial solute-binding protein 5 family.</text>
</comment>
<evidence type="ECO:0000256" key="2">
    <source>
        <dbReference type="ARBA" id="ARBA00005695"/>
    </source>
</evidence>
<evidence type="ECO:0000256" key="3">
    <source>
        <dbReference type="ARBA" id="ARBA00022448"/>
    </source>
</evidence>
<dbReference type="Pfam" id="PF00496">
    <property type="entry name" value="SBP_bac_5"/>
    <property type="match status" value="1"/>
</dbReference>
<dbReference type="EMBL" id="AODG01000015">
    <property type="protein sequence ID" value="EUJ26604.1"/>
    <property type="molecule type" value="Genomic_DNA"/>
</dbReference>
<dbReference type="PANTHER" id="PTHR30290">
    <property type="entry name" value="PERIPLASMIC BINDING COMPONENT OF ABC TRANSPORTER"/>
    <property type="match status" value="1"/>
</dbReference>
<dbReference type="Proteomes" id="UP000019251">
    <property type="component" value="Unassembled WGS sequence"/>
</dbReference>
<dbReference type="GO" id="GO:0030313">
    <property type="term" value="C:cell envelope"/>
    <property type="evidence" value="ECO:0007669"/>
    <property type="project" value="UniProtKB-SubCell"/>
</dbReference>
<reference evidence="7 8" key="1">
    <citation type="submission" date="2012-12" db="EMBL/GenBank/DDBJ databases">
        <title>Novel taxa of Listeriaceae from agricultural environments in the United States.</title>
        <authorList>
            <person name="den Bakker H.C."/>
            <person name="Allred A."/>
            <person name="Warchocki S."/>
            <person name="Wright E.M."/>
            <person name="Burrell A."/>
            <person name="Nightingale K.K."/>
            <person name="Kephart D."/>
            <person name="Wiedmann M."/>
        </authorList>
    </citation>
    <scope>NUCLEOTIDE SEQUENCE [LARGE SCALE GENOMIC DNA]</scope>
    <source>
        <strain evidence="7 8">FSL F6-1183</strain>
    </source>
</reference>
<keyword evidence="3" id="KW-0813">Transport</keyword>
<proteinExistence type="inferred from homology"/>
<gene>
    <name evidence="7" type="ORF">LMUR_12366</name>
</gene>